<feature type="compositionally biased region" description="Low complexity" evidence="4">
    <location>
        <begin position="124"/>
        <end position="134"/>
    </location>
</feature>
<feature type="region of interest" description="Disordered" evidence="4">
    <location>
        <begin position="75"/>
        <end position="137"/>
    </location>
</feature>
<keyword evidence="3" id="KW-0539">Nucleus</keyword>
<keyword evidence="2" id="KW-0238">DNA-binding</keyword>
<protein>
    <submittedName>
        <fullName evidence="7">Uncharacterized protein</fullName>
    </submittedName>
</protein>
<feature type="region of interest" description="Disordered" evidence="4">
    <location>
        <begin position="306"/>
        <end position="326"/>
    </location>
</feature>
<evidence type="ECO:0000256" key="2">
    <source>
        <dbReference type="ARBA" id="ARBA00023125"/>
    </source>
</evidence>
<accession>A0AAV2FNA1</accession>
<feature type="domain" description="Myb-like" evidence="5">
    <location>
        <begin position="578"/>
        <end position="633"/>
    </location>
</feature>
<evidence type="ECO:0000256" key="4">
    <source>
        <dbReference type="SAM" id="MobiDB-lite"/>
    </source>
</evidence>
<organism evidence="7 8">
    <name type="scientific">Linum trigynum</name>
    <dbReference type="NCBI Taxonomy" id="586398"/>
    <lineage>
        <taxon>Eukaryota</taxon>
        <taxon>Viridiplantae</taxon>
        <taxon>Streptophyta</taxon>
        <taxon>Embryophyta</taxon>
        <taxon>Tracheophyta</taxon>
        <taxon>Spermatophyta</taxon>
        <taxon>Magnoliopsida</taxon>
        <taxon>eudicotyledons</taxon>
        <taxon>Gunneridae</taxon>
        <taxon>Pentapetalae</taxon>
        <taxon>rosids</taxon>
        <taxon>fabids</taxon>
        <taxon>Malpighiales</taxon>
        <taxon>Linaceae</taxon>
        <taxon>Linum</taxon>
    </lineage>
</organism>
<dbReference type="GO" id="GO:0005634">
    <property type="term" value="C:nucleus"/>
    <property type="evidence" value="ECO:0007669"/>
    <property type="project" value="UniProtKB-SubCell"/>
</dbReference>
<dbReference type="SMART" id="SM00717">
    <property type="entry name" value="SANT"/>
    <property type="match status" value="1"/>
</dbReference>
<dbReference type="PROSITE" id="PS50090">
    <property type="entry name" value="MYB_LIKE"/>
    <property type="match status" value="1"/>
</dbReference>
<dbReference type="Gene3D" id="1.10.246.220">
    <property type="match status" value="1"/>
</dbReference>
<dbReference type="SUPFAM" id="SSF54236">
    <property type="entry name" value="Ubiquitin-like"/>
    <property type="match status" value="1"/>
</dbReference>
<feature type="domain" description="HTH myb-type" evidence="6">
    <location>
        <begin position="578"/>
        <end position="637"/>
    </location>
</feature>
<sequence length="676" mass="73050">MSVERRLEYGFGGYRVPVVPRAARSYRGRGLTRKKGDKEGEIRAFEILASVAGKILQDGEVSSAASVKDTTSKLCLQGNGDEETELSKPDSSVCGGKTDPSGSETGLNQGYPFHDFLSPPQATSSSHKGSSTSSDHLEKKIHEDAADDNLSPKGWEMYQGQRESLVAQVKPDEVECKVKSAESGTSPPVQVDFEDKMEIDMNIPARASPENNNVKPSSSLFKNCIGGLGCFSGRSAETKVEVTRDDDDENASGCSQDVQSYKQQHISCNGVQKPRNSSSASVLKHWRVTAANSKVGGFFRTDGKASTTKATYNNSGKSSSNNQQKTQKVIPFKKRKFFACDGASVCDDLFTSPNKRTNDDNSCGSGTSSSVSGQHTPPNSRDCNVKFSIKSFKVPELFIEIPATATVGSLKRTVMEAVTAILGDGLHVGILVQGKKVRDDNKTLLQTGISQDDKHHGLGFILEPRQHVQIASSSPPSCAQTPSFLISRSPAAGGLSRHTSLKLQAGGSSGVSPIVSTDMGFVGRSGGGSGDSGRAIVPLVDERASVPESKALVTVPSIRMEAMAMVPFHRKSGQPELGQRRMRRPFSVSEVEALVQAVEKLGTGRWRDVKLRAFDNVHHRTYVDLKDKWKTLVHTARISPQQRRGEPVPQELLDRVLAAHAYWSQQQAKQQAKATS</sequence>
<gene>
    <name evidence="7" type="ORF">LTRI10_LOCUS39292</name>
</gene>
<evidence type="ECO:0000313" key="7">
    <source>
        <dbReference type="EMBL" id="CAL1399098.1"/>
    </source>
</evidence>
<comment type="subcellular location">
    <subcellularLocation>
        <location evidence="1">Nucleus</location>
    </subcellularLocation>
</comment>
<reference evidence="7 8" key="1">
    <citation type="submission" date="2024-04" db="EMBL/GenBank/DDBJ databases">
        <authorList>
            <person name="Fracassetti M."/>
        </authorList>
    </citation>
    <scope>NUCLEOTIDE SEQUENCE [LARGE SCALE GENOMIC DNA]</scope>
</reference>
<dbReference type="InterPro" id="IPR001005">
    <property type="entry name" value="SANT/Myb"/>
</dbReference>
<dbReference type="CDD" id="cd11660">
    <property type="entry name" value="SANT_TRF"/>
    <property type="match status" value="1"/>
</dbReference>
<dbReference type="GO" id="GO:0042162">
    <property type="term" value="F:telomeric DNA binding"/>
    <property type="evidence" value="ECO:0007669"/>
    <property type="project" value="UniProtKB-ARBA"/>
</dbReference>
<dbReference type="InterPro" id="IPR009057">
    <property type="entry name" value="Homeodomain-like_sf"/>
</dbReference>
<dbReference type="PROSITE" id="PS51294">
    <property type="entry name" value="HTH_MYB"/>
    <property type="match status" value="1"/>
</dbReference>
<dbReference type="Pfam" id="PF23603">
    <property type="entry name" value="Ubiquitin_TPR1"/>
    <property type="match status" value="1"/>
</dbReference>
<evidence type="ECO:0000256" key="3">
    <source>
        <dbReference type="ARBA" id="ARBA00023242"/>
    </source>
</evidence>
<feature type="compositionally biased region" description="Low complexity" evidence="4">
    <location>
        <begin position="362"/>
        <end position="373"/>
    </location>
</feature>
<evidence type="ECO:0000259" key="6">
    <source>
        <dbReference type="PROSITE" id="PS51294"/>
    </source>
</evidence>
<proteinExistence type="predicted"/>
<dbReference type="AlphaFoldDB" id="A0AAV2FNA1"/>
<evidence type="ECO:0000259" key="5">
    <source>
        <dbReference type="PROSITE" id="PS50090"/>
    </source>
</evidence>
<dbReference type="InterPro" id="IPR057625">
    <property type="entry name" value="TPR1-6-like_ubiquitin"/>
</dbReference>
<dbReference type="EMBL" id="OZ034820">
    <property type="protein sequence ID" value="CAL1399098.1"/>
    <property type="molecule type" value="Genomic_DNA"/>
</dbReference>
<dbReference type="Pfam" id="PF00249">
    <property type="entry name" value="Myb_DNA-binding"/>
    <property type="match status" value="1"/>
</dbReference>
<dbReference type="InterPro" id="IPR029071">
    <property type="entry name" value="Ubiquitin-like_domsf"/>
</dbReference>
<dbReference type="Proteomes" id="UP001497516">
    <property type="component" value="Chromosome 7"/>
</dbReference>
<feature type="compositionally biased region" description="Low complexity" evidence="4">
    <location>
        <begin position="313"/>
        <end position="326"/>
    </location>
</feature>
<dbReference type="SUPFAM" id="SSF46689">
    <property type="entry name" value="Homeodomain-like"/>
    <property type="match status" value="1"/>
</dbReference>
<evidence type="ECO:0000256" key="1">
    <source>
        <dbReference type="ARBA" id="ARBA00004123"/>
    </source>
</evidence>
<dbReference type="PANTHER" id="PTHR21717">
    <property type="entry name" value="TELOMERIC REPEAT BINDING PROTEIN"/>
    <property type="match status" value="1"/>
</dbReference>
<keyword evidence="8" id="KW-1185">Reference proteome</keyword>
<dbReference type="PANTHER" id="PTHR21717:SF83">
    <property type="match status" value="1"/>
</dbReference>
<name>A0AAV2FNA1_9ROSI</name>
<dbReference type="InterPro" id="IPR031105">
    <property type="entry name" value="TRP_plant"/>
</dbReference>
<evidence type="ECO:0000313" key="8">
    <source>
        <dbReference type="Proteomes" id="UP001497516"/>
    </source>
</evidence>
<feature type="region of interest" description="Disordered" evidence="4">
    <location>
        <begin position="356"/>
        <end position="380"/>
    </location>
</feature>
<dbReference type="InterPro" id="IPR017930">
    <property type="entry name" value="Myb_dom"/>
</dbReference>